<dbReference type="InterPro" id="IPR002470">
    <property type="entry name" value="Peptidase_S9A"/>
</dbReference>
<dbReference type="Pfam" id="PF02897">
    <property type="entry name" value="Peptidase_S9_N"/>
    <property type="match status" value="1"/>
</dbReference>
<evidence type="ECO:0000256" key="5">
    <source>
        <dbReference type="ARBA" id="ARBA00022825"/>
    </source>
</evidence>
<accession>A0A4P9YT36</accession>
<protein>
    <recommendedName>
        <fullName evidence="6">Prolyl endopeptidase</fullName>
        <ecNumber evidence="6">3.4.21.-</ecNumber>
    </recommendedName>
</protein>
<organism evidence="9 10">
    <name type="scientific">Syncephalis pseudoplumigaleata</name>
    <dbReference type="NCBI Taxonomy" id="1712513"/>
    <lineage>
        <taxon>Eukaryota</taxon>
        <taxon>Fungi</taxon>
        <taxon>Fungi incertae sedis</taxon>
        <taxon>Zoopagomycota</taxon>
        <taxon>Zoopagomycotina</taxon>
        <taxon>Zoopagomycetes</taxon>
        <taxon>Zoopagales</taxon>
        <taxon>Piptocephalidaceae</taxon>
        <taxon>Syncephalis</taxon>
    </lineage>
</organism>
<evidence type="ECO:0000259" key="8">
    <source>
        <dbReference type="Pfam" id="PF02897"/>
    </source>
</evidence>
<dbReference type="InterPro" id="IPR029058">
    <property type="entry name" value="AB_hydrolase_fold"/>
</dbReference>
<dbReference type="GO" id="GO:0005829">
    <property type="term" value="C:cytosol"/>
    <property type="evidence" value="ECO:0007669"/>
    <property type="project" value="TreeGrafter"/>
</dbReference>
<proteinExistence type="inferred from homology"/>
<dbReference type="Pfam" id="PF00326">
    <property type="entry name" value="Peptidase_S9"/>
    <property type="match status" value="1"/>
</dbReference>
<evidence type="ECO:0000256" key="6">
    <source>
        <dbReference type="RuleBase" id="RU368024"/>
    </source>
</evidence>
<dbReference type="PANTHER" id="PTHR42881:SF2">
    <property type="entry name" value="PROLYL ENDOPEPTIDASE"/>
    <property type="match status" value="1"/>
</dbReference>
<dbReference type="EMBL" id="KZ991471">
    <property type="protein sequence ID" value="RKP22944.1"/>
    <property type="molecule type" value="Genomic_DNA"/>
</dbReference>
<keyword evidence="5 6" id="KW-0720">Serine protease</keyword>
<dbReference type="GO" id="GO:0006508">
    <property type="term" value="P:proteolysis"/>
    <property type="evidence" value="ECO:0007669"/>
    <property type="project" value="UniProtKB-KW"/>
</dbReference>
<comment type="similarity">
    <text evidence="2 6">Belongs to the peptidase S9A family.</text>
</comment>
<dbReference type="PANTHER" id="PTHR42881">
    <property type="entry name" value="PROLYL ENDOPEPTIDASE"/>
    <property type="match status" value="1"/>
</dbReference>
<feature type="domain" description="Peptidase S9A N-terminal" evidence="8">
    <location>
        <begin position="2"/>
        <end position="407"/>
    </location>
</feature>
<keyword evidence="4 6" id="KW-0378">Hydrolase</keyword>
<dbReference type="AlphaFoldDB" id="A0A4P9YT36"/>
<reference evidence="10" key="1">
    <citation type="journal article" date="2018" name="Nat. Microbiol.">
        <title>Leveraging single-cell genomics to expand the fungal tree of life.</title>
        <authorList>
            <person name="Ahrendt S.R."/>
            <person name="Quandt C.A."/>
            <person name="Ciobanu D."/>
            <person name="Clum A."/>
            <person name="Salamov A."/>
            <person name="Andreopoulos B."/>
            <person name="Cheng J.F."/>
            <person name="Woyke T."/>
            <person name="Pelin A."/>
            <person name="Henrissat B."/>
            <person name="Reynolds N.K."/>
            <person name="Benny G.L."/>
            <person name="Smith M.E."/>
            <person name="James T.Y."/>
            <person name="Grigoriev I.V."/>
        </authorList>
    </citation>
    <scope>NUCLEOTIDE SEQUENCE [LARGE SCALE GENOMIC DNA]</scope>
    <source>
        <strain evidence="10">Benny S71-1</strain>
    </source>
</reference>
<dbReference type="EC" id="3.4.21.-" evidence="6"/>
<dbReference type="Gene3D" id="2.130.10.120">
    <property type="entry name" value="Prolyl oligopeptidase, N-terminal domain"/>
    <property type="match status" value="1"/>
</dbReference>
<dbReference type="InterPro" id="IPR023302">
    <property type="entry name" value="Pept_S9A_N"/>
</dbReference>
<feature type="non-terminal residue" evidence="9">
    <location>
        <position position="1"/>
    </location>
</feature>
<dbReference type="SUPFAM" id="SSF53474">
    <property type="entry name" value="alpha/beta-Hydrolases"/>
    <property type="match status" value="1"/>
</dbReference>
<comment type="catalytic activity">
    <reaction evidence="1">
        <text>Hydrolysis of Pro-|-Xaa &gt;&gt; Ala-|-Xaa in oligopeptides.</text>
        <dbReference type="EC" id="3.4.21.26"/>
    </reaction>
</comment>
<evidence type="ECO:0000256" key="1">
    <source>
        <dbReference type="ARBA" id="ARBA00001070"/>
    </source>
</evidence>
<evidence type="ECO:0000259" key="7">
    <source>
        <dbReference type="Pfam" id="PF00326"/>
    </source>
</evidence>
<evidence type="ECO:0000313" key="9">
    <source>
        <dbReference type="EMBL" id="RKP22944.1"/>
    </source>
</evidence>
<dbReference type="GO" id="GO:0070012">
    <property type="term" value="F:oligopeptidase activity"/>
    <property type="evidence" value="ECO:0007669"/>
    <property type="project" value="TreeGrafter"/>
</dbReference>
<evidence type="ECO:0000256" key="3">
    <source>
        <dbReference type="ARBA" id="ARBA00022670"/>
    </source>
</evidence>
<dbReference type="GO" id="GO:0004252">
    <property type="term" value="F:serine-type endopeptidase activity"/>
    <property type="evidence" value="ECO:0007669"/>
    <property type="project" value="UniProtKB-UniRule"/>
</dbReference>
<sequence>IIDTLHGQRIADPYRWLENANSTETKAFVEAENKVAMDYLKQDSKREAYKQTIGQLLDQKTVQYISKKPNYYFTSIYSRGNNHHHAIYRHKTLDGKKELFFNLVQPSNDGFFYPGNYVHSPSGKFLAYAADYKSTDTTIRVACAENVKGLCKDKGQTDDVIEGPPAFHVTWTHDDRGFFYVKSTKSSDKQASSDENAGPGNALYYHRVGTQQPQDQLISLPSGAAGRIAFVDISSDGNWLMLHFLDDNDTATLWMAPMDQAVSGCNCSAVPCLLTLYAASIATQGGRFYFVVSEGRSQNRVVAYDVNTPNDGLVDVVTAKDGYQIGSAHAIARNYVLVQYVQKGISTLAVHEIGTGKHVRDILLSLGRVNSIWTQSDDGEVFFSHESLLSSQTVYRYDFASNATSTISEAKLPGFDASAFDVRQVSVTGKNGASFPMTIAARKGIQLDGSHPTLISALPRSGPTFALWFSHTGSAFIKHFRGVYAVLHIDIGSFDEDASDKKNGQHPFQRSIENIKSASAYLAQHNYTKPELLTAYGMNAEGTAIAAAVNQAPDQFGCILTERGIMDLPGMSRGAGAASWYSTLGNPEEKEDFDYMLKYSPLQNINGNRTYPAMLFTTDQETNYKSPWHPYKMVAALQHKLPSNPRPLMLRAEGRPGDNPNEWLELKSVERADELAFIATSLGLKQNA</sequence>
<evidence type="ECO:0000256" key="2">
    <source>
        <dbReference type="ARBA" id="ARBA00005228"/>
    </source>
</evidence>
<name>A0A4P9YT36_9FUNG</name>
<dbReference type="InterPro" id="IPR001375">
    <property type="entry name" value="Peptidase_S9_cat"/>
</dbReference>
<dbReference type="SUPFAM" id="SSF50993">
    <property type="entry name" value="Peptidase/esterase 'gauge' domain"/>
    <property type="match status" value="1"/>
</dbReference>
<gene>
    <name evidence="9" type="ORF">SYNPS1DRAFT_19339</name>
</gene>
<keyword evidence="3 6" id="KW-0645">Protease</keyword>
<evidence type="ECO:0000256" key="4">
    <source>
        <dbReference type="ARBA" id="ARBA00022801"/>
    </source>
</evidence>
<dbReference type="PRINTS" id="PR00862">
    <property type="entry name" value="PROLIGOPTASE"/>
</dbReference>
<dbReference type="Proteomes" id="UP000278143">
    <property type="component" value="Unassembled WGS sequence"/>
</dbReference>
<feature type="domain" description="Peptidase S9 prolyl oligopeptidase catalytic" evidence="7">
    <location>
        <begin position="483"/>
        <end position="640"/>
    </location>
</feature>
<dbReference type="InterPro" id="IPR051167">
    <property type="entry name" value="Prolyl_oligopep/macrocyclase"/>
</dbReference>
<evidence type="ECO:0000313" key="10">
    <source>
        <dbReference type="Proteomes" id="UP000278143"/>
    </source>
</evidence>
<dbReference type="Gene3D" id="3.40.50.1820">
    <property type="entry name" value="alpha/beta hydrolase"/>
    <property type="match status" value="1"/>
</dbReference>
<keyword evidence="10" id="KW-1185">Reference proteome</keyword>
<dbReference type="OrthoDB" id="248387at2759"/>